<dbReference type="AlphaFoldDB" id="A0A7S3EIZ7"/>
<reference evidence="1" key="1">
    <citation type="submission" date="2021-01" db="EMBL/GenBank/DDBJ databases">
        <authorList>
            <person name="Corre E."/>
            <person name="Pelletier E."/>
            <person name="Niang G."/>
            <person name="Scheremetjew M."/>
            <person name="Finn R."/>
            <person name="Kale V."/>
            <person name="Holt S."/>
            <person name="Cochrane G."/>
            <person name="Meng A."/>
            <person name="Brown T."/>
            <person name="Cohen L."/>
        </authorList>
    </citation>
    <scope>NUCLEOTIDE SEQUENCE</scope>
    <source>
        <strain evidence="1">CCMP 769</strain>
    </source>
</reference>
<accession>A0A7S3EIZ7</accession>
<dbReference type="EMBL" id="HBHW01033586">
    <property type="protein sequence ID" value="CAE0057862.1"/>
    <property type="molecule type" value="Transcribed_RNA"/>
</dbReference>
<gene>
    <name evidence="1" type="ORF">RMAR00112_LOCUS25916</name>
</gene>
<name>A0A7S3EIZ7_9RHOD</name>
<organism evidence="1">
    <name type="scientific">Rhodosorus marinus</name>
    <dbReference type="NCBI Taxonomy" id="101924"/>
    <lineage>
        <taxon>Eukaryota</taxon>
        <taxon>Rhodophyta</taxon>
        <taxon>Stylonematophyceae</taxon>
        <taxon>Stylonematales</taxon>
        <taxon>Stylonemataceae</taxon>
        <taxon>Rhodosorus</taxon>
    </lineage>
</organism>
<sequence length="330" mass="37108">MSEIPITKLEPAEQFLLAIPEGSGWIWNEEGLLQKVGSNPAVFVGNRALQGGVHAFAFQVTVYGVADIEIGATETRKSPVIIRDILENPDTVRYTRIMAKDGDQVRLLLDLVHGYVLVQLNGTLVRYGREDGLGRVYNRILDQGFVSPLILVRSAYQLALTIADSGEVPYDVRTSQDFVADVLANRRSLQEELSDQFQTPRSVHVVPREVLEGQKHFEMNCLVGDLVQFNMYENVVMDWFWEFESFPNDESVLVREINPEKDVNEAYSYWGHAGMTTRANFLCRAPGSAQVHFACVKQGDIDRGLDNSILVKVSEPTPEDDSYWAYCKAS</sequence>
<proteinExistence type="predicted"/>
<protein>
    <submittedName>
        <fullName evidence="1">Uncharacterized protein</fullName>
    </submittedName>
</protein>
<evidence type="ECO:0000313" key="1">
    <source>
        <dbReference type="EMBL" id="CAE0057862.1"/>
    </source>
</evidence>